<dbReference type="eggNOG" id="arCOG02652">
    <property type="taxonomic scope" value="Archaea"/>
</dbReference>
<dbReference type="InterPro" id="IPR007525">
    <property type="entry name" value="FrhB_FdhB_C"/>
</dbReference>
<dbReference type="InterPro" id="IPR045220">
    <property type="entry name" value="FRHB/FDHB/HCAR-like"/>
</dbReference>
<name>Q0W4F6_METAR</name>
<dbReference type="GO" id="GO:0050454">
    <property type="term" value="F:coenzyme F420 hydrogenase activity"/>
    <property type="evidence" value="ECO:0007669"/>
    <property type="project" value="UniProtKB-EC"/>
</dbReference>
<dbReference type="KEGG" id="rci:RCIX1471"/>
<sequence>MRLDSEIRNNSTSGGLVTQLLICALNNGLITGAVVTRMSKDNPLVPEPFIARTQEEIIEASCSKYCPVPVNMALKELVKTGSKETIAVVGLPCHIHGLQKAKYKGLFKCNLIFFGIFCGHTPSFNATQWLLRQNGINVADVKQIEYRGKGWPGSMTVTCMDGSKVSLDYHMYWDSGFGKYFFPPRCTLCYDGTAEFADISFGDAWLPRFKNDRIGTSVIISRTSVGDRLLSQCKGIIELQKVDRDEVVASQRSMLAYKKKGYSARKAIRRFTQHKTPDYNITEVKPKFVDYLGAISVYVSLWMAKHHLWPLLKVHSIVTRICRFVYKRQKNP</sequence>
<evidence type="ECO:0000259" key="2">
    <source>
        <dbReference type="Pfam" id="PF04432"/>
    </source>
</evidence>
<evidence type="ECO:0000259" key="1">
    <source>
        <dbReference type="Pfam" id="PF04422"/>
    </source>
</evidence>
<dbReference type="PANTHER" id="PTHR31332:SF0">
    <property type="entry name" value="7-HYDROXYMETHYL CHLOROPHYLL A REDUCTASE, CHLOROPLASTIC"/>
    <property type="match status" value="1"/>
</dbReference>
<feature type="domain" description="Coenzyme F420 hydrogenase/dehydrogenase beta subunit N-terminal" evidence="1">
    <location>
        <begin position="4"/>
        <end position="75"/>
    </location>
</feature>
<dbReference type="STRING" id="351160.RCIX1471"/>
<dbReference type="EMBL" id="AM114193">
    <property type="protein sequence ID" value="CAJ36737.1"/>
    <property type="molecule type" value="Genomic_DNA"/>
</dbReference>
<dbReference type="Pfam" id="PF04422">
    <property type="entry name" value="FrhB_FdhB_N"/>
    <property type="match status" value="1"/>
</dbReference>
<evidence type="ECO:0000313" key="3">
    <source>
        <dbReference type="EMBL" id="CAJ36737.1"/>
    </source>
</evidence>
<keyword evidence="3" id="KW-0560">Oxidoreductase</keyword>
<protein>
    <submittedName>
        <fullName evidence="3">Coenzyme F420 hydrogenase, beta subunit</fullName>
        <ecNumber evidence="3">1.12.98.1</ecNumber>
    </submittedName>
</protein>
<feature type="domain" description="Coenzyme F420 hydrogenase/dehydrogenase beta subunit C-terminal" evidence="2">
    <location>
        <begin position="84"/>
        <end position="243"/>
    </location>
</feature>
<dbReference type="PATRIC" id="fig|351160.9.peg.1537"/>
<dbReference type="Pfam" id="PF04432">
    <property type="entry name" value="FrhB_FdhB_C"/>
    <property type="match status" value="1"/>
</dbReference>
<dbReference type="GO" id="GO:0052592">
    <property type="term" value="F:oxidoreductase activity, acting on CH or CH2 groups, with an iron-sulfur protein as acceptor"/>
    <property type="evidence" value="ECO:0007669"/>
    <property type="project" value="TreeGrafter"/>
</dbReference>
<organism evidence="3 4">
    <name type="scientific">Methanocella arvoryzae (strain DSM 22066 / NBRC 105507 / MRE50)</name>
    <dbReference type="NCBI Taxonomy" id="351160"/>
    <lineage>
        <taxon>Archaea</taxon>
        <taxon>Methanobacteriati</taxon>
        <taxon>Methanobacteriota</taxon>
        <taxon>Stenosarchaea group</taxon>
        <taxon>Methanomicrobia</taxon>
        <taxon>Methanocellales</taxon>
        <taxon>Methanocellaceae</taxon>
        <taxon>Methanocella</taxon>
    </lineage>
</organism>
<accession>Q0W4F6</accession>
<proteinExistence type="predicted"/>
<dbReference type="Proteomes" id="UP000000663">
    <property type="component" value="Chromosome"/>
</dbReference>
<dbReference type="AlphaFoldDB" id="Q0W4F6"/>
<dbReference type="InterPro" id="IPR007516">
    <property type="entry name" value="Co_F420_Hydgase/DH_bsu_N"/>
</dbReference>
<evidence type="ECO:0000313" key="4">
    <source>
        <dbReference type="Proteomes" id="UP000000663"/>
    </source>
</evidence>
<reference evidence="3 4" key="1">
    <citation type="journal article" date="2006" name="Science">
        <title>Genome of rice cluster I archaea -- the key methane producers in the rice rhizosphere.</title>
        <authorList>
            <person name="Erkel C."/>
            <person name="Kube M."/>
            <person name="Reinhardt R."/>
            <person name="Liesack W."/>
        </authorList>
    </citation>
    <scope>NUCLEOTIDE SEQUENCE [LARGE SCALE GENOMIC DNA]</scope>
    <source>
        <strain evidence="4">DSM 22066 / NBRC 105507 / MRE50</strain>
    </source>
</reference>
<dbReference type="PANTHER" id="PTHR31332">
    <property type="entry name" value="7-HYDROXYMETHYL CHLOROPHYLL A REDUCTASE, CHLOROPLASTIC"/>
    <property type="match status" value="1"/>
</dbReference>
<gene>
    <name evidence="3" type="primary">frhB-3</name>
    <name evidence="3" type="ORF">RCIX1471</name>
</gene>
<keyword evidence="4" id="KW-1185">Reference proteome</keyword>
<dbReference type="EC" id="1.12.98.1" evidence="3"/>